<evidence type="ECO:0000256" key="1">
    <source>
        <dbReference type="ARBA" id="ARBA00022737"/>
    </source>
</evidence>
<evidence type="ECO:0000259" key="3">
    <source>
        <dbReference type="PROSITE" id="PS50835"/>
    </source>
</evidence>
<dbReference type="PANTHER" id="PTHR44170:SF48">
    <property type="entry name" value="PROTEIN TURTLE HOMOLOG A"/>
    <property type="match status" value="1"/>
</dbReference>
<protein>
    <submittedName>
        <fullName evidence="4">Protein turtle A</fullName>
    </submittedName>
</protein>
<dbReference type="PROSITE" id="PS50835">
    <property type="entry name" value="IG_LIKE"/>
    <property type="match status" value="1"/>
</dbReference>
<dbReference type="InterPro" id="IPR003599">
    <property type="entry name" value="Ig_sub"/>
</dbReference>
<proteinExistence type="predicted"/>
<evidence type="ECO:0000256" key="2">
    <source>
        <dbReference type="ARBA" id="ARBA00023157"/>
    </source>
</evidence>
<keyword evidence="1" id="KW-0677">Repeat</keyword>
<dbReference type="Pfam" id="PF13927">
    <property type="entry name" value="Ig_3"/>
    <property type="match status" value="1"/>
</dbReference>
<feature type="domain" description="Ig-like" evidence="3">
    <location>
        <begin position="111"/>
        <end position="195"/>
    </location>
</feature>
<dbReference type="SUPFAM" id="SSF48726">
    <property type="entry name" value="Immunoglobulin"/>
    <property type="match status" value="3"/>
</dbReference>
<dbReference type="OrthoDB" id="6234674at2759"/>
<dbReference type="AlphaFoldDB" id="A0A4Z2FYR5"/>
<gene>
    <name evidence="4" type="primary">Igsf9_1</name>
    <name evidence="4" type="ORF">EYF80_043422</name>
</gene>
<dbReference type="EMBL" id="SRLO01000791">
    <property type="protein sequence ID" value="TNN46389.1"/>
    <property type="molecule type" value="Genomic_DNA"/>
</dbReference>
<comment type="caution">
    <text evidence="4">The sequence shown here is derived from an EMBL/GenBank/DDBJ whole genome shotgun (WGS) entry which is preliminary data.</text>
</comment>
<keyword evidence="2" id="KW-1015">Disulfide bond</keyword>
<reference evidence="4 5" key="1">
    <citation type="submission" date="2019-03" db="EMBL/GenBank/DDBJ databases">
        <title>First draft genome of Liparis tanakae, snailfish: a comprehensive survey of snailfish specific genes.</title>
        <authorList>
            <person name="Kim W."/>
            <person name="Song I."/>
            <person name="Jeong J.-H."/>
            <person name="Kim D."/>
            <person name="Kim S."/>
            <person name="Ryu S."/>
            <person name="Song J.Y."/>
            <person name="Lee S.K."/>
        </authorList>
    </citation>
    <scope>NUCLEOTIDE SEQUENCE [LARGE SCALE GENOMIC DNA]</scope>
    <source>
        <tissue evidence="4">Muscle</tissue>
    </source>
</reference>
<dbReference type="SMART" id="SM00409">
    <property type="entry name" value="IG"/>
    <property type="match status" value="1"/>
</dbReference>
<dbReference type="Gene3D" id="2.60.40.10">
    <property type="entry name" value="Immunoglobulins"/>
    <property type="match status" value="2"/>
</dbReference>
<sequence length="199" mass="21031">MVDGTLLITSLIPEDSGNYTCLPSNGLLNPPSASANLTVMHAALALPMPRRTYLPAGMEGVYPGWTLTPGGSLLMTTVNDDAAGVYTCTPYNSYGSAGPSGPTDVILQDPPSFSVAPEEQYRREAGGTLLVPCQGNKDPTMKVTWSKVDSARRTSYSVEPNGSLLLRPLAKDHQGAWECSVANRVASVKAGTRVFVLGE</sequence>
<evidence type="ECO:0000313" key="5">
    <source>
        <dbReference type="Proteomes" id="UP000314294"/>
    </source>
</evidence>
<dbReference type="InterPro" id="IPR013783">
    <property type="entry name" value="Ig-like_fold"/>
</dbReference>
<name>A0A4Z2FYR5_9TELE</name>
<dbReference type="PANTHER" id="PTHR44170">
    <property type="entry name" value="PROTEIN SIDEKICK"/>
    <property type="match status" value="1"/>
</dbReference>
<dbReference type="InterPro" id="IPR036179">
    <property type="entry name" value="Ig-like_dom_sf"/>
</dbReference>
<organism evidence="4 5">
    <name type="scientific">Liparis tanakae</name>
    <name type="common">Tanaka's snailfish</name>
    <dbReference type="NCBI Taxonomy" id="230148"/>
    <lineage>
        <taxon>Eukaryota</taxon>
        <taxon>Metazoa</taxon>
        <taxon>Chordata</taxon>
        <taxon>Craniata</taxon>
        <taxon>Vertebrata</taxon>
        <taxon>Euteleostomi</taxon>
        <taxon>Actinopterygii</taxon>
        <taxon>Neopterygii</taxon>
        <taxon>Teleostei</taxon>
        <taxon>Neoteleostei</taxon>
        <taxon>Acanthomorphata</taxon>
        <taxon>Eupercaria</taxon>
        <taxon>Perciformes</taxon>
        <taxon>Cottioidei</taxon>
        <taxon>Cottales</taxon>
        <taxon>Liparidae</taxon>
        <taxon>Liparis</taxon>
    </lineage>
</organism>
<dbReference type="InterPro" id="IPR007110">
    <property type="entry name" value="Ig-like_dom"/>
</dbReference>
<accession>A0A4Z2FYR5</accession>
<dbReference type="Proteomes" id="UP000314294">
    <property type="component" value="Unassembled WGS sequence"/>
</dbReference>
<dbReference type="GO" id="GO:0098609">
    <property type="term" value="P:cell-cell adhesion"/>
    <property type="evidence" value="ECO:0007669"/>
    <property type="project" value="TreeGrafter"/>
</dbReference>
<evidence type="ECO:0000313" key="4">
    <source>
        <dbReference type="EMBL" id="TNN46389.1"/>
    </source>
</evidence>
<keyword evidence="5" id="KW-1185">Reference proteome</keyword>